<accession>A0A368NC19</accession>
<dbReference type="AlphaFoldDB" id="A0A368NC19"/>
<keyword evidence="4" id="KW-1185">Reference proteome</keyword>
<evidence type="ECO:0000256" key="2">
    <source>
        <dbReference type="SAM" id="MobiDB-lite"/>
    </source>
</evidence>
<evidence type="ECO:0000313" key="3">
    <source>
        <dbReference type="EMBL" id="RCU47670.1"/>
    </source>
</evidence>
<dbReference type="RefSeq" id="WP_114449229.1">
    <property type="nucleotide sequence ID" value="NZ_QPHM01000001.1"/>
</dbReference>
<protein>
    <submittedName>
        <fullName evidence="3">Uncharacterized protein</fullName>
    </submittedName>
</protein>
<sequence length="167" mass="17486">MKIDPAGSSETDEAADATVVDDADTATDGTADATVVDDADDSAPESALAGEAEPLTIGLPDGSESVSEAILSHRRMLTNPSEHGLVAASEAEGVRETVAALSERVPEELEDELTDLEASVEGLVEQLGRQERQIEELRATVTSLADILGASVEFRTFDDEDDDANDA</sequence>
<reference evidence="3 4" key="1">
    <citation type="submission" date="2018-07" db="EMBL/GenBank/DDBJ databases">
        <title>Genome sequences of Haloplanus salinus JCM 18368T.</title>
        <authorList>
            <person name="Kim Y.B."/>
            <person name="Roh S.W."/>
        </authorList>
    </citation>
    <scope>NUCLEOTIDE SEQUENCE [LARGE SCALE GENOMIC DNA]</scope>
    <source>
        <strain evidence="3 4">JCM 18368</strain>
    </source>
</reference>
<dbReference type="Proteomes" id="UP000252189">
    <property type="component" value="Unassembled WGS sequence"/>
</dbReference>
<comment type="caution">
    <text evidence="3">The sequence shown here is derived from an EMBL/GenBank/DDBJ whole genome shotgun (WGS) entry which is preliminary data.</text>
</comment>
<gene>
    <name evidence="3" type="ORF">DU504_10385</name>
</gene>
<dbReference type="OrthoDB" id="307601at2157"/>
<dbReference type="EMBL" id="QPHM01000001">
    <property type="protein sequence ID" value="RCU47670.1"/>
    <property type="molecule type" value="Genomic_DNA"/>
</dbReference>
<evidence type="ECO:0000256" key="1">
    <source>
        <dbReference type="SAM" id="Coils"/>
    </source>
</evidence>
<feature type="coiled-coil region" evidence="1">
    <location>
        <begin position="113"/>
        <end position="140"/>
    </location>
</feature>
<evidence type="ECO:0000313" key="4">
    <source>
        <dbReference type="Proteomes" id="UP000252189"/>
    </source>
</evidence>
<feature type="region of interest" description="Disordered" evidence="2">
    <location>
        <begin position="1"/>
        <end position="63"/>
    </location>
</feature>
<feature type="compositionally biased region" description="Acidic residues" evidence="2">
    <location>
        <begin position="10"/>
        <end position="25"/>
    </location>
</feature>
<name>A0A368NC19_9EURY</name>
<organism evidence="3 4">
    <name type="scientific">Haloplanus salinus</name>
    <dbReference type="NCBI Taxonomy" id="1126245"/>
    <lineage>
        <taxon>Archaea</taxon>
        <taxon>Methanobacteriati</taxon>
        <taxon>Methanobacteriota</taxon>
        <taxon>Stenosarchaea group</taxon>
        <taxon>Halobacteria</taxon>
        <taxon>Halobacteriales</taxon>
        <taxon>Haloferacaceae</taxon>
        <taxon>Haloplanus</taxon>
    </lineage>
</organism>
<proteinExistence type="predicted"/>
<keyword evidence="1" id="KW-0175">Coiled coil</keyword>